<keyword evidence="4" id="KW-0677">Repeat</keyword>
<dbReference type="InterPro" id="IPR036721">
    <property type="entry name" value="RCK_C_sf"/>
</dbReference>
<organism evidence="9 10">
    <name type="scientific">Lactiplantibacillus pentosus DSM 20314</name>
    <dbReference type="NCBI Taxonomy" id="1423791"/>
    <lineage>
        <taxon>Bacteria</taxon>
        <taxon>Bacillati</taxon>
        <taxon>Bacillota</taxon>
        <taxon>Bacilli</taxon>
        <taxon>Lactobacillales</taxon>
        <taxon>Lactobacillaceae</taxon>
        <taxon>Lactiplantibacillus</taxon>
    </lineage>
</organism>
<dbReference type="Pfam" id="PF02080">
    <property type="entry name" value="TrkA_C"/>
    <property type="match status" value="2"/>
</dbReference>
<feature type="transmembrane region" description="Helical" evidence="7">
    <location>
        <begin position="477"/>
        <end position="497"/>
    </location>
</feature>
<evidence type="ECO:0000256" key="1">
    <source>
        <dbReference type="ARBA" id="ARBA00004141"/>
    </source>
</evidence>
<feature type="transmembrane region" description="Helical" evidence="7">
    <location>
        <begin position="6"/>
        <end position="23"/>
    </location>
</feature>
<feature type="transmembrane region" description="Helical" evidence="7">
    <location>
        <begin position="570"/>
        <end position="590"/>
    </location>
</feature>
<feature type="transmembrane region" description="Helical" evidence="7">
    <location>
        <begin position="446"/>
        <end position="465"/>
    </location>
</feature>
<gene>
    <name evidence="9" type="ORF">FD24_GL002034</name>
</gene>
<dbReference type="Pfam" id="PF03600">
    <property type="entry name" value="CitMHS"/>
    <property type="match status" value="1"/>
</dbReference>
<dbReference type="Proteomes" id="UP000051020">
    <property type="component" value="Unassembled WGS sequence"/>
</dbReference>
<feature type="transmembrane region" description="Helical" evidence="7">
    <location>
        <begin position="133"/>
        <end position="154"/>
    </location>
</feature>
<feature type="transmembrane region" description="Helical" evidence="7">
    <location>
        <begin position="529"/>
        <end position="550"/>
    </location>
</feature>
<sequence length="594" mass="64676">MTMTLNIAIVLITLLVSFVLMAMEITTPNAVILCALAFLMFVGILSPTDALSGFANDGLATIALMYIIAYAIAKSNLITRLFDRILGDGHNEKRSLLRMLASVCVISPFMNNTPIVSTLTPMIQRWTKRKGMAVSKFLIPLSYATILSGLLTVLGTSTNLVAQGLLSKYKLAKFGTFDLAIVGIPITIIGLIYLLTVGYRLLPSYYGSSVDDVAAEPNDYLIEMSISDEFEHLNETVAEAKLRNLPRSFLAAINRGGQAIVPVADDTVLRLGDRLYFTGTFDCINDLMNIKGLVPSTQKINLADITNERARLVEVSVPDTSSLVNQSIKSARFRNVFGSVVVAIRRNGVNLEGRLGGIRLKGGDNLVMITTSDQDELATLKDLHVFNSQPVQSRKHTYKDFLPIFLLVATIVVSTMGIIDLFVGLAASCVVLFLTKCVSISDIVKAVDMNVLFLVASSYGLGLAMSNVGADKFIAKSLVAITGNASPIIYMFLIYFVTNFLTAILSNAAALSLMFPVVVSAAKLEDLPVMMLVMLITIAATADFSTPIGYQTNLIVYGPGHYKFTDYFKVGIPLNLICMVVCVFVSYYYYMVIL</sequence>
<evidence type="ECO:0000256" key="4">
    <source>
        <dbReference type="ARBA" id="ARBA00022737"/>
    </source>
</evidence>
<feature type="transmembrane region" description="Helical" evidence="7">
    <location>
        <begin position="54"/>
        <end position="73"/>
    </location>
</feature>
<protein>
    <submittedName>
        <fullName evidence="9">Sodium sulfate symport protein</fullName>
    </submittedName>
</protein>
<dbReference type="PANTHER" id="PTHR43652:SF2">
    <property type="entry name" value="BASIC AMINO ACID ANTIPORTER YFCC-RELATED"/>
    <property type="match status" value="1"/>
</dbReference>
<dbReference type="GO" id="GO:0008324">
    <property type="term" value="F:monoatomic cation transmembrane transporter activity"/>
    <property type="evidence" value="ECO:0007669"/>
    <property type="project" value="InterPro"/>
</dbReference>
<proteinExistence type="predicted"/>
<dbReference type="InterPro" id="IPR004680">
    <property type="entry name" value="Cit_transptr-like_dom"/>
</dbReference>
<dbReference type="EMBL" id="AZCU01000003">
    <property type="protein sequence ID" value="KRK26306.1"/>
    <property type="molecule type" value="Genomic_DNA"/>
</dbReference>
<evidence type="ECO:0000313" key="10">
    <source>
        <dbReference type="Proteomes" id="UP000051020"/>
    </source>
</evidence>
<keyword evidence="6 7" id="KW-0472">Membrane</keyword>
<evidence type="ECO:0000259" key="8">
    <source>
        <dbReference type="PROSITE" id="PS51202"/>
    </source>
</evidence>
<feature type="domain" description="RCK C-terminal" evidence="8">
    <location>
        <begin position="208"/>
        <end position="293"/>
    </location>
</feature>
<evidence type="ECO:0000256" key="3">
    <source>
        <dbReference type="ARBA" id="ARBA00022692"/>
    </source>
</evidence>
<accession>A0A837RE21</accession>
<feature type="transmembrane region" description="Helical" evidence="7">
    <location>
        <begin position="503"/>
        <end position="522"/>
    </location>
</feature>
<evidence type="ECO:0000313" key="9">
    <source>
        <dbReference type="EMBL" id="KRK26306.1"/>
    </source>
</evidence>
<dbReference type="PANTHER" id="PTHR43652">
    <property type="entry name" value="BASIC AMINO ACID ANTIPORTER YFCC-RELATED"/>
    <property type="match status" value="1"/>
</dbReference>
<comment type="caution">
    <text evidence="9">The sequence shown here is derived from an EMBL/GenBank/DDBJ whole genome shotgun (WGS) entry which is preliminary data.</text>
</comment>
<dbReference type="PROSITE" id="PS51202">
    <property type="entry name" value="RCK_C"/>
    <property type="match status" value="2"/>
</dbReference>
<evidence type="ECO:0000256" key="5">
    <source>
        <dbReference type="ARBA" id="ARBA00022989"/>
    </source>
</evidence>
<evidence type="ECO:0000256" key="2">
    <source>
        <dbReference type="ARBA" id="ARBA00022448"/>
    </source>
</evidence>
<dbReference type="GO" id="GO:0005886">
    <property type="term" value="C:plasma membrane"/>
    <property type="evidence" value="ECO:0007669"/>
    <property type="project" value="TreeGrafter"/>
</dbReference>
<evidence type="ECO:0000256" key="6">
    <source>
        <dbReference type="ARBA" id="ARBA00023136"/>
    </source>
</evidence>
<keyword evidence="2" id="KW-0813">Transport</keyword>
<comment type="subcellular location">
    <subcellularLocation>
        <location evidence="1">Membrane</location>
        <topology evidence="1">Multi-pass membrane protein</topology>
    </subcellularLocation>
</comment>
<name>A0A837RE21_LACPE</name>
<keyword evidence="5 7" id="KW-1133">Transmembrane helix</keyword>
<dbReference type="Gene3D" id="3.30.70.1450">
    <property type="entry name" value="Regulator of K+ conductance, C-terminal domain"/>
    <property type="match status" value="2"/>
</dbReference>
<dbReference type="SUPFAM" id="SSF116726">
    <property type="entry name" value="TrkA C-terminal domain-like"/>
    <property type="match status" value="2"/>
</dbReference>
<dbReference type="InterPro" id="IPR051679">
    <property type="entry name" value="DASS-Related_Transporters"/>
</dbReference>
<keyword evidence="3 7" id="KW-0812">Transmembrane</keyword>
<feature type="domain" description="RCK C-terminal" evidence="8">
    <location>
        <begin position="300"/>
        <end position="386"/>
    </location>
</feature>
<reference evidence="9 10" key="1">
    <citation type="journal article" date="2015" name="Genome Announc.">
        <title>Expanding the biotechnology potential of lactobacilli through comparative genomics of 213 strains and associated genera.</title>
        <authorList>
            <person name="Sun Z."/>
            <person name="Harris H.M."/>
            <person name="McCann A."/>
            <person name="Guo C."/>
            <person name="Argimon S."/>
            <person name="Zhang W."/>
            <person name="Yang X."/>
            <person name="Jeffery I.B."/>
            <person name="Cooney J.C."/>
            <person name="Kagawa T.F."/>
            <person name="Liu W."/>
            <person name="Song Y."/>
            <person name="Salvetti E."/>
            <person name="Wrobel A."/>
            <person name="Rasinkangas P."/>
            <person name="Parkhill J."/>
            <person name="Rea M.C."/>
            <person name="O'Sullivan O."/>
            <person name="Ritari J."/>
            <person name="Douillard F.P."/>
            <person name="Paul Ross R."/>
            <person name="Yang R."/>
            <person name="Briner A.E."/>
            <person name="Felis G.E."/>
            <person name="de Vos W.M."/>
            <person name="Barrangou R."/>
            <person name="Klaenhammer T.R."/>
            <person name="Caufield P.W."/>
            <person name="Cui Y."/>
            <person name="Zhang H."/>
            <person name="O'Toole P.W."/>
        </authorList>
    </citation>
    <scope>NUCLEOTIDE SEQUENCE [LARGE SCALE GENOMIC DNA]</scope>
    <source>
        <strain evidence="9 10">DSM 20314</strain>
    </source>
</reference>
<evidence type="ECO:0000256" key="7">
    <source>
        <dbReference type="SAM" id="Phobius"/>
    </source>
</evidence>
<feature type="transmembrane region" description="Helical" evidence="7">
    <location>
        <begin position="401"/>
        <end position="434"/>
    </location>
</feature>
<dbReference type="InterPro" id="IPR006037">
    <property type="entry name" value="RCK_C"/>
</dbReference>
<dbReference type="AlphaFoldDB" id="A0A837RE21"/>
<dbReference type="GO" id="GO:0006813">
    <property type="term" value="P:potassium ion transport"/>
    <property type="evidence" value="ECO:0007669"/>
    <property type="project" value="InterPro"/>
</dbReference>
<feature type="transmembrane region" description="Helical" evidence="7">
    <location>
        <begin position="174"/>
        <end position="195"/>
    </location>
</feature>